<accession>A0AAJ6QVD7</accession>
<sequence length="291" mass="32667">MSNIMVLSPALNGPDSSGSSMKITIYRLLLFGSGFRRGAIMTTFLVFSAVALIGECKAALPRADLRHALRFGSQYTVTGLVIMPSLEIEEPFIAYIDESSGKSRVDYYKGEMKTFQIDSEFSRIYWSLNSETHATEVHCHTVSASGLQEPTGVLPDLSDLEFVREEACNTDSNASFLGESGSSPLCLRYERILKDQDRETKLVFWTSRDADAGFIPKRYRVTGYDNFLKSRLDEYEVIYLQFTIGDLDEDVFDIRSVTDKPCIAATTMSELSGYRLLNPMRGFVHNDVSRV</sequence>
<dbReference type="GeneID" id="100900457"/>
<reference evidence="2" key="1">
    <citation type="submission" date="2025-08" db="UniProtKB">
        <authorList>
            <consortium name="RefSeq"/>
        </authorList>
    </citation>
    <scope>IDENTIFICATION</scope>
</reference>
<dbReference type="RefSeq" id="XP_003745140.1">
    <property type="nucleotide sequence ID" value="XM_003745092.1"/>
</dbReference>
<keyword evidence="1" id="KW-1185">Reference proteome</keyword>
<gene>
    <name evidence="2" type="primary">LOC100900457</name>
</gene>
<dbReference type="Proteomes" id="UP000694867">
    <property type="component" value="Unplaced"/>
</dbReference>
<evidence type="ECO:0000313" key="2">
    <source>
        <dbReference type="RefSeq" id="XP_003745140.1"/>
    </source>
</evidence>
<protein>
    <submittedName>
        <fullName evidence="2">Uncharacterized protein LOC100900457</fullName>
    </submittedName>
</protein>
<name>A0AAJ6QVD7_9ACAR</name>
<proteinExistence type="predicted"/>
<organism evidence="1 2">
    <name type="scientific">Galendromus occidentalis</name>
    <name type="common">western predatory mite</name>
    <dbReference type="NCBI Taxonomy" id="34638"/>
    <lineage>
        <taxon>Eukaryota</taxon>
        <taxon>Metazoa</taxon>
        <taxon>Ecdysozoa</taxon>
        <taxon>Arthropoda</taxon>
        <taxon>Chelicerata</taxon>
        <taxon>Arachnida</taxon>
        <taxon>Acari</taxon>
        <taxon>Parasitiformes</taxon>
        <taxon>Mesostigmata</taxon>
        <taxon>Gamasina</taxon>
        <taxon>Phytoseioidea</taxon>
        <taxon>Phytoseiidae</taxon>
        <taxon>Typhlodrominae</taxon>
        <taxon>Galendromus</taxon>
    </lineage>
</organism>
<dbReference type="AlphaFoldDB" id="A0AAJ6QVD7"/>
<dbReference type="KEGG" id="goe:100900457"/>
<evidence type="ECO:0000313" key="1">
    <source>
        <dbReference type="Proteomes" id="UP000694867"/>
    </source>
</evidence>